<comment type="caution">
    <text evidence="1">The sequence shown here is derived from an EMBL/GenBank/DDBJ whole genome shotgun (WGS) entry which is preliminary data.</text>
</comment>
<proteinExistence type="predicted"/>
<evidence type="ECO:0000313" key="2">
    <source>
        <dbReference type="Proteomes" id="UP001064048"/>
    </source>
</evidence>
<gene>
    <name evidence="1" type="ORF">MSG28_011364</name>
</gene>
<keyword evidence="2" id="KW-1185">Reference proteome</keyword>
<sequence>MKMRLIMTPSAIAITTLPSFILTAPILQKLGRRSAHFCVATPSIISCLLLYFAQDVTALVIARLTSGFNTGATIVIAGIIVGEYSSPHYRGVFLNTKTAGATFGVLYVHLIGTFFDWRATALFGLIPSALALLITWTWPESPSWLAYKGRYKECEDSFTWLRGNSDEAKEELLFLIQSQRNRRLYEIKNNSMMKKAKLLLTKLGQKDFQKPTWIVLFVFVILEACG</sequence>
<evidence type="ECO:0000313" key="1">
    <source>
        <dbReference type="EMBL" id="KAI8425538.1"/>
    </source>
</evidence>
<protein>
    <submittedName>
        <fullName evidence="1">Uncharacterized protein</fullName>
    </submittedName>
</protein>
<dbReference type="EMBL" id="CM046119">
    <property type="protein sequence ID" value="KAI8425538.1"/>
    <property type="molecule type" value="Genomic_DNA"/>
</dbReference>
<name>A0ACC0JN39_CHOFU</name>
<dbReference type="Proteomes" id="UP001064048">
    <property type="component" value="Chromosome 19"/>
</dbReference>
<reference evidence="1 2" key="1">
    <citation type="journal article" date="2022" name="Genome Biol. Evol.">
        <title>The Spruce Budworm Genome: Reconstructing the Evolutionary History of Antifreeze Proteins.</title>
        <authorList>
            <person name="Beliveau C."/>
            <person name="Gagne P."/>
            <person name="Picq S."/>
            <person name="Vernygora O."/>
            <person name="Keeling C.I."/>
            <person name="Pinkney K."/>
            <person name="Doucet D."/>
            <person name="Wen F."/>
            <person name="Johnston J.S."/>
            <person name="Maaroufi H."/>
            <person name="Boyle B."/>
            <person name="Laroche J."/>
            <person name="Dewar K."/>
            <person name="Juretic N."/>
            <person name="Blackburn G."/>
            <person name="Nisole A."/>
            <person name="Brunet B."/>
            <person name="Brandao M."/>
            <person name="Lumley L."/>
            <person name="Duan J."/>
            <person name="Quan G."/>
            <person name="Lucarotti C.J."/>
            <person name="Roe A.D."/>
            <person name="Sperling F.A.H."/>
            <person name="Levesque R.C."/>
            <person name="Cusson M."/>
        </authorList>
    </citation>
    <scope>NUCLEOTIDE SEQUENCE [LARGE SCALE GENOMIC DNA]</scope>
    <source>
        <strain evidence="1">Glfc:IPQL:Cfum</strain>
    </source>
</reference>
<organism evidence="1 2">
    <name type="scientific">Choristoneura fumiferana</name>
    <name type="common">Spruce budworm moth</name>
    <name type="synonym">Archips fumiferana</name>
    <dbReference type="NCBI Taxonomy" id="7141"/>
    <lineage>
        <taxon>Eukaryota</taxon>
        <taxon>Metazoa</taxon>
        <taxon>Ecdysozoa</taxon>
        <taxon>Arthropoda</taxon>
        <taxon>Hexapoda</taxon>
        <taxon>Insecta</taxon>
        <taxon>Pterygota</taxon>
        <taxon>Neoptera</taxon>
        <taxon>Endopterygota</taxon>
        <taxon>Lepidoptera</taxon>
        <taxon>Glossata</taxon>
        <taxon>Ditrysia</taxon>
        <taxon>Tortricoidea</taxon>
        <taxon>Tortricidae</taxon>
        <taxon>Tortricinae</taxon>
        <taxon>Choristoneura</taxon>
    </lineage>
</organism>
<accession>A0ACC0JN39</accession>
<feature type="non-terminal residue" evidence="1">
    <location>
        <position position="226"/>
    </location>
</feature>